<reference evidence="1 2" key="1">
    <citation type="journal article" date="2008" name="Nature">
        <title>The Phaeodactylum genome reveals the evolutionary history of diatom genomes.</title>
        <authorList>
            <person name="Bowler C."/>
            <person name="Allen A.E."/>
            <person name="Badger J.H."/>
            <person name="Grimwood J."/>
            <person name="Jabbari K."/>
            <person name="Kuo A."/>
            <person name="Maheswari U."/>
            <person name="Martens C."/>
            <person name="Maumus F."/>
            <person name="Otillar R.P."/>
            <person name="Rayko E."/>
            <person name="Salamov A."/>
            <person name="Vandepoele K."/>
            <person name="Beszteri B."/>
            <person name="Gruber A."/>
            <person name="Heijde M."/>
            <person name="Katinka M."/>
            <person name="Mock T."/>
            <person name="Valentin K."/>
            <person name="Verret F."/>
            <person name="Berges J.A."/>
            <person name="Brownlee C."/>
            <person name="Cadoret J.P."/>
            <person name="Chiovitti A."/>
            <person name="Choi C.J."/>
            <person name="Coesel S."/>
            <person name="De Martino A."/>
            <person name="Detter J.C."/>
            <person name="Durkin C."/>
            <person name="Falciatore A."/>
            <person name="Fournet J."/>
            <person name="Haruta M."/>
            <person name="Huysman M.J."/>
            <person name="Jenkins B.D."/>
            <person name="Jiroutova K."/>
            <person name="Jorgensen R.E."/>
            <person name="Joubert Y."/>
            <person name="Kaplan A."/>
            <person name="Kroger N."/>
            <person name="Kroth P.G."/>
            <person name="La Roche J."/>
            <person name="Lindquist E."/>
            <person name="Lommer M."/>
            <person name="Martin-Jezequel V."/>
            <person name="Lopez P.J."/>
            <person name="Lucas S."/>
            <person name="Mangogna M."/>
            <person name="McGinnis K."/>
            <person name="Medlin L.K."/>
            <person name="Montsant A."/>
            <person name="Oudot-Le Secq M.P."/>
            <person name="Napoli C."/>
            <person name="Obornik M."/>
            <person name="Parker M.S."/>
            <person name="Petit J.L."/>
            <person name="Porcel B.M."/>
            <person name="Poulsen N."/>
            <person name="Robison M."/>
            <person name="Rychlewski L."/>
            <person name="Rynearson T.A."/>
            <person name="Schmutz J."/>
            <person name="Shapiro H."/>
            <person name="Siaut M."/>
            <person name="Stanley M."/>
            <person name="Sussman M.R."/>
            <person name="Taylor A.R."/>
            <person name="Vardi A."/>
            <person name="von Dassow P."/>
            <person name="Vyverman W."/>
            <person name="Willis A."/>
            <person name="Wyrwicz L.S."/>
            <person name="Rokhsar D.S."/>
            <person name="Weissenbach J."/>
            <person name="Armbrust E.V."/>
            <person name="Green B.R."/>
            <person name="Van de Peer Y."/>
            <person name="Grigoriev I.V."/>
        </authorList>
    </citation>
    <scope>NUCLEOTIDE SEQUENCE [LARGE SCALE GENOMIC DNA]</scope>
    <source>
        <strain evidence="1 2">CCAP 1055/1</strain>
    </source>
</reference>
<sequence>KTLVVVMPQLGDFDSGEYTENLMAVRSDLQKAGIALRLIGIGNAASARRFASFNHVPMDLLYADLVGSLHQRLGLHGGPNWDDPDHRGVARSWLNYMAMCAGIAAPNTLSEIFRGYIGDKSAPERLRPEEIVSIGDNLVAVRGVTDVKLGPIQYQSLWKNEFGYQRPAELATVRLRYMVEVLSNFSQYVPDQKYLHLRGATFLLDADGRVLYEHRDTGVLAYSKTMARPLTFLQPYIGD</sequence>
<accession>B7G7R0</accession>
<name>B7G7R0_PHATC</name>
<organism evidence="1 2">
    <name type="scientific">Phaeodactylum tricornutum (strain CCAP 1055/1)</name>
    <dbReference type="NCBI Taxonomy" id="556484"/>
    <lineage>
        <taxon>Eukaryota</taxon>
        <taxon>Sar</taxon>
        <taxon>Stramenopiles</taxon>
        <taxon>Ochrophyta</taxon>
        <taxon>Bacillariophyta</taxon>
        <taxon>Bacillariophyceae</taxon>
        <taxon>Bacillariophycidae</taxon>
        <taxon>Naviculales</taxon>
        <taxon>Phaeodactylaceae</taxon>
        <taxon>Phaeodactylum</taxon>
    </lineage>
</organism>
<feature type="non-terminal residue" evidence="1">
    <location>
        <position position="1"/>
    </location>
</feature>
<evidence type="ECO:0000313" key="2">
    <source>
        <dbReference type="Proteomes" id="UP000000759"/>
    </source>
</evidence>
<gene>
    <name evidence="1" type="ORF">PHATRDRAFT_5617</name>
</gene>
<evidence type="ECO:0000313" key="1">
    <source>
        <dbReference type="EMBL" id="EEC45277.1"/>
    </source>
</evidence>
<keyword evidence="2" id="KW-1185">Reference proteome</keyword>
<dbReference type="STRING" id="556484.B7G7R0"/>
<dbReference type="AlphaFoldDB" id="B7G7R0"/>
<dbReference type="Proteomes" id="UP000000759">
    <property type="component" value="Chromosome 18"/>
</dbReference>
<dbReference type="RefSeq" id="XP_002183059.1">
    <property type="nucleotide sequence ID" value="XM_002183023.1"/>
</dbReference>
<dbReference type="OrthoDB" id="40334at2759"/>
<dbReference type="GeneID" id="7194798"/>
<dbReference type="InParanoid" id="B7G7R0"/>
<proteinExistence type="predicted"/>
<dbReference type="HOGENOM" id="CLU_061685_0_0_1"/>
<reference evidence="2" key="2">
    <citation type="submission" date="2008-08" db="EMBL/GenBank/DDBJ databases">
        <authorList>
            <consortium name="Diatom Consortium"/>
            <person name="Grigoriev I."/>
            <person name="Grimwood J."/>
            <person name="Kuo A."/>
            <person name="Otillar R.P."/>
            <person name="Salamov A."/>
            <person name="Detter J.C."/>
            <person name="Lindquist E."/>
            <person name="Shapiro H."/>
            <person name="Lucas S."/>
            <person name="Glavina del Rio T."/>
            <person name="Pitluck S."/>
            <person name="Rokhsar D."/>
            <person name="Bowler C."/>
        </authorList>
    </citation>
    <scope>GENOME REANNOTATION</scope>
    <source>
        <strain evidence="2">CCAP 1055/1</strain>
    </source>
</reference>
<protein>
    <submittedName>
        <fullName evidence="1">Uncharacterized protein</fullName>
    </submittedName>
</protein>
<dbReference type="eggNOG" id="ENOG502S21S">
    <property type="taxonomic scope" value="Eukaryota"/>
</dbReference>
<dbReference type="KEGG" id="pti:PHATRDRAFT_5617"/>
<dbReference type="PaxDb" id="2850-Phatr5617"/>
<dbReference type="InterPro" id="IPR032801">
    <property type="entry name" value="PXL2A/B/C"/>
</dbReference>
<dbReference type="Pfam" id="PF13911">
    <property type="entry name" value="AhpC-TSA_2"/>
    <property type="match status" value="1"/>
</dbReference>
<feature type="non-terminal residue" evidence="1">
    <location>
        <position position="239"/>
    </location>
</feature>
<dbReference type="EMBL" id="CM000620">
    <property type="protein sequence ID" value="EEC45277.1"/>
    <property type="molecule type" value="Genomic_DNA"/>
</dbReference>